<name>A0A1E3X250_9BACT</name>
<protein>
    <submittedName>
        <fullName evidence="1">Uncharacterized protein</fullName>
    </submittedName>
</protein>
<feature type="non-terminal residue" evidence="1">
    <location>
        <position position="1"/>
    </location>
</feature>
<comment type="caution">
    <text evidence="1">The sequence shown here is derived from an EMBL/GenBank/DDBJ whole genome shotgun (WGS) entry which is preliminary data.</text>
</comment>
<proteinExistence type="predicted"/>
<organism evidence="1 2">
    <name type="scientific">Candidatus Scalindua rubra</name>
    <dbReference type="NCBI Taxonomy" id="1872076"/>
    <lineage>
        <taxon>Bacteria</taxon>
        <taxon>Pseudomonadati</taxon>
        <taxon>Planctomycetota</taxon>
        <taxon>Candidatus Brocadiia</taxon>
        <taxon>Candidatus Brocadiales</taxon>
        <taxon>Candidatus Scalinduaceae</taxon>
        <taxon>Candidatus Scalindua</taxon>
    </lineage>
</organism>
<reference evidence="1 2" key="1">
    <citation type="submission" date="2016-07" db="EMBL/GenBank/DDBJ databases">
        <title>Draft genome of Scalindua rubra, obtained from a brine-seawater interface in the Red Sea, sheds light on salt adaptation in anammox bacteria.</title>
        <authorList>
            <person name="Speth D.R."/>
            <person name="Lagkouvardos I."/>
            <person name="Wang Y."/>
            <person name="Qian P.-Y."/>
            <person name="Dutilh B.E."/>
            <person name="Jetten M.S."/>
        </authorList>
    </citation>
    <scope>NUCLEOTIDE SEQUENCE [LARGE SCALE GENOMIC DNA]</scope>
    <source>
        <strain evidence="1">BSI-1</strain>
    </source>
</reference>
<accession>A0A1E3X250</accession>
<dbReference type="Proteomes" id="UP000094056">
    <property type="component" value="Unassembled WGS sequence"/>
</dbReference>
<dbReference type="EMBL" id="MAYW01000417">
    <property type="protein sequence ID" value="ODS29675.1"/>
    <property type="molecule type" value="Genomic_DNA"/>
</dbReference>
<gene>
    <name evidence="1" type="ORF">SCARUB_05228</name>
</gene>
<dbReference type="AlphaFoldDB" id="A0A1E3X250"/>
<evidence type="ECO:0000313" key="1">
    <source>
        <dbReference type="EMBL" id="ODS29675.1"/>
    </source>
</evidence>
<evidence type="ECO:0000313" key="2">
    <source>
        <dbReference type="Proteomes" id="UP000094056"/>
    </source>
</evidence>
<sequence>KFYLISNYFLTYNKQNFLYRDCPIICYLSYPTPNHISPVISLYILMFKFPLAMYFAVNIMSLISTIDLALTDESYKVSFYVIAQYQVEFHAVWREYKPRFRRDSRS</sequence>